<dbReference type="GeneID" id="94848566"/>
<dbReference type="AlphaFoldDB" id="A0A1J4L030"/>
<feature type="transmembrane region" description="Helical" evidence="1">
    <location>
        <begin position="66"/>
        <end position="87"/>
    </location>
</feature>
<keyword evidence="3" id="KW-1185">Reference proteome</keyword>
<sequence length="207" mass="23781">MILDVKFYRLSSFQNHKKRMAQYEDHIWPVFFVFLGLLVSGGLSFIQMCCHHDRPFQLLSSQKLRLNIVLGIASPFLLVAEFIVFEFASHFDSFSQNEWLTNFLFLSIPVFPLILGIFACIQNIRLTSPHSRAKLVDPFVQQANEDEEMLLASQMEGIPRTSAPILEDRQAFSIIDKHLQPIFFTSAACIVLDFAAAVPWIRHLFSD</sequence>
<proteinExistence type="predicted"/>
<dbReference type="VEuPathDB" id="TrichDB:TRFO_41584"/>
<feature type="transmembrane region" description="Helical" evidence="1">
    <location>
        <begin position="27"/>
        <end position="46"/>
    </location>
</feature>
<evidence type="ECO:0000313" key="3">
    <source>
        <dbReference type="Proteomes" id="UP000179807"/>
    </source>
</evidence>
<reference evidence="2" key="1">
    <citation type="submission" date="2016-10" db="EMBL/GenBank/DDBJ databases">
        <authorList>
            <person name="Benchimol M."/>
            <person name="Almeida L.G."/>
            <person name="Vasconcelos A.T."/>
            <person name="Perreira-Neves A."/>
            <person name="Rosa I.A."/>
            <person name="Tasca T."/>
            <person name="Bogo M.R."/>
            <person name="de Souza W."/>
        </authorList>
    </citation>
    <scope>NUCLEOTIDE SEQUENCE [LARGE SCALE GENOMIC DNA]</scope>
    <source>
        <strain evidence="2">K</strain>
    </source>
</reference>
<evidence type="ECO:0000313" key="2">
    <source>
        <dbReference type="EMBL" id="OHT16770.1"/>
    </source>
</evidence>
<evidence type="ECO:0000256" key="1">
    <source>
        <dbReference type="SAM" id="Phobius"/>
    </source>
</evidence>
<organism evidence="2 3">
    <name type="scientific">Tritrichomonas foetus</name>
    <dbReference type="NCBI Taxonomy" id="1144522"/>
    <lineage>
        <taxon>Eukaryota</taxon>
        <taxon>Metamonada</taxon>
        <taxon>Parabasalia</taxon>
        <taxon>Tritrichomonadida</taxon>
        <taxon>Tritrichomonadidae</taxon>
        <taxon>Tritrichomonas</taxon>
    </lineage>
</organism>
<name>A0A1J4L030_9EUKA</name>
<keyword evidence="1" id="KW-1133">Transmembrane helix</keyword>
<comment type="caution">
    <text evidence="2">The sequence shown here is derived from an EMBL/GenBank/DDBJ whole genome shotgun (WGS) entry which is preliminary data.</text>
</comment>
<dbReference type="Proteomes" id="UP000179807">
    <property type="component" value="Unassembled WGS sequence"/>
</dbReference>
<dbReference type="RefSeq" id="XP_068369906.1">
    <property type="nucleotide sequence ID" value="XM_068513862.1"/>
</dbReference>
<dbReference type="EMBL" id="MLAK01000073">
    <property type="protein sequence ID" value="OHT16770.1"/>
    <property type="molecule type" value="Genomic_DNA"/>
</dbReference>
<feature type="transmembrane region" description="Helical" evidence="1">
    <location>
        <begin position="99"/>
        <end position="121"/>
    </location>
</feature>
<keyword evidence="1" id="KW-0812">Transmembrane</keyword>
<keyword evidence="1" id="KW-0472">Membrane</keyword>
<evidence type="ECO:0008006" key="4">
    <source>
        <dbReference type="Google" id="ProtNLM"/>
    </source>
</evidence>
<protein>
    <recommendedName>
        <fullName evidence="4">Transmembrane protein</fullName>
    </recommendedName>
</protein>
<gene>
    <name evidence="2" type="ORF">TRFO_41584</name>
</gene>
<feature type="transmembrane region" description="Helical" evidence="1">
    <location>
        <begin position="182"/>
        <end position="201"/>
    </location>
</feature>
<accession>A0A1J4L030</accession>